<evidence type="ECO:0000313" key="3">
    <source>
        <dbReference type="Proteomes" id="UP000324832"/>
    </source>
</evidence>
<keyword evidence="3" id="KW-1185">Reference proteome</keyword>
<gene>
    <name evidence="2" type="ORF">LSINAPIS_LOCUS4613</name>
</gene>
<feature type="chain" id="PRO_5022848443" description="Chitin-binding type-2 domain-containing protein" evidence="1">
    <location>
        <begin position="23"/>
        <end position="98"/>
    </location>
</feature>
<name>A0A5E4Q4W5_9NEOP</name>
<proteinExistence type="predicted"/>
<evidence type="ECO:0000256" key="1">
    <source>
        <dbReference type="SAM" id="SignalP"/>
    </source>
</evidence>
<evidence type="ECO:0000313" key="2">
    <source>
        <dbReference type="EMBL" id="VVC92095.1"/>
    </source>
</evidence>
<protein>
    <recommendedName>
        <fullName evidence="4">Chitin-binding type-2 domain-containing protein</fullName>
    </recommendedName>
</protein>
<dbReference type="Proteomes" id="UP000324832">
    <property type="component" value="Unassembled WGS sequence"/>
</dbReference>
<accession>A0A5E4Q4W5</accession>
<feature type="signal peptide" evidence="1">
    <location>
        <begin position="1"/>
        <end position="22"/>
    </location>
</feature>
<dbReference type="EMBL" id="FZQP02001226">
    <property type="protein sequence ID" value="VVC92095.1"/>
    <property type="molecule type" value="Genomic_DNA"/>
</dbReference>
<keyword evidence="1" id="KW-0732">Signal</keyword>
<sequence>MNSNIILCLSVMPAGGLVGAGANNPWIPPWLAAAPWFPKWSPCTAVGAVCLDCNTRFICTKIGGLERACSDPTLPYCNLGECSATPTVECAPLSAVPA</sequence>
<organism evidence="2 3">
    <name type="scientific">Leptidea sinapis</name>
    <dbReference type="NCBI Taxonomy" id="189913"/>
    <lineage>
        <taxon>Eukaryota</taxon>
        <taxon>Metazoa</taxon>
        <taxon>Ecdysozoa</taxon>
        <taxon>Arthropoda</taxon>
        <taxon>Hexapoda</taxon>
        <taxon>Insecta</taxon>
        <taxon>Pterygota</taxon>
        <taxon>Neoptera</taxon>
        <taxon>Endopterygota</taxon>
        <taxon>Lepidoptera</taxon>
        <taxon>Glossata</taxon>
        <taxon>Ditrysia</taxon>
        <taxon>Papilionoidea</taxon>
        <taxon>Pieridae</taxon>
        <taxon>Dismorphiinae</taxon>
        <taxon>Leptidea</taxon>
    </lineage>
</organism>
<dbReference type="AlphaFoldDB" id="A0A5E4Q4W5"/>
<evidence type="ECO:0008006" key="4">
    <source>
        <dbReference type="Google" id="ProtNLM"/>
    </source>
</evidence>
<reference evidence="2 3" key="1">
    <citation type="submission" date="2017-07" db="EMBL/GenBank/DDBJ databases">
        <authorList>
            <person name="Talla V."/>
            <person name="Backstrom N."/>
        </authorList>
    </citation>
    <scope>NUCLEOTIDE SEQUENCE [LARGE SCALE GENOMIC DNA]</scope>
</reference>